<accession>A0A1I1UDE8</accession>
<keyword evidence="1" id="KW-0732">Signal</keyword>
<gene>
    <name evidence="2" type="ORF">SAMN02745121_01168</name>
</gene>
<dbReference type="OrthoDB" id="5503854at2"/>
<sequence>MRTHTFFTAFTLLAAAPACDANVDAGYQGEPLLTLRGEVAKPDQAPAQDLDVVVAWFPFKVHEGYMVAQKAAIEGSFPASFALDLYTAPDASMLSEFDENDPGFAIAYIFAVPAGTDLAQFGAEEEPPVAGVVETHLLVYAAGDLPEDHDTVTFGIFPEPLKAGFHLFQATPKTEAELMAIEACHAGATSIEEEVACGHIHDTLVPVPFDTPLVLTLGDEDQLHFPEFL</sequence>
<dbReference type="STRING" id="54.SAMN02745121_01168"/>
<feature type="signal peptide" evidence="1">
    <location>
        <begin position="1"/>
        <end position="20"/>
    </location>
</feature>
<feature type="chain" id="PRO_5011652510" description="Spondin_N" evidence="1">
    <location>
        <begin position="21"/>
        <end position="229"/>
    </location>
</feature>
<reference evidence="3" key="1">
    <citation type="submission" date="2016-10" db="EMBL/GenBank/DDBJ databases">
        <authorList>
            <person name="Varghese N."/>
            <person name="Submissions S."/>
        </authorList>
    </citation>
    <scope>NUCLEOTIDE SEQUENCE [LARGE SCALE GENOMIC DNA]</scope>
    <source>
        <strain evidence="3">ATCC 25963</strain>
    </source>
</reference>
<evidence type="ECO:0000313" key="2">
    <source>
        <dbReference type="EMBL" id="SFD68862.1"/>
    </source>
</evidence>
<organism evidence="2 3">
    <name type="scientific">Nannocystis exedens</name>
    <dbReference type="NCBI Taxonomy" id="54"/>
    <lineage>
        <taxon>Bacteria</taxon>
        <taxon>Pseudomonadati</taxon>
        <taxon>Myxococcota</taxon>
        <taxon>Polyangia</taxon>
        <taxon>Nannocystales</taxon>
        <taxon>Nannocystaceae</taxon>
        <taxon>Nannocystis</taxon>
    </lineage>
</organism>
<dbReference type="RefSeq" id="WP_096329636.1">
    <property type="nucleotide sequence ID" value="NZ_FOMX01000003.1"/>
</dbReference>
<dbReference type="EMBL" id="FOMX01000003">
    <property type="protein sequence ID" value="SFD68862.1"/>
    <property type="molecule type" value="Genomic_DNA"/>
</dbReference>
<dbReference type="Proteomes" id="UP000199400">
    <property type="component" value="Unassembled WGS sequence"/>
</dbReference>
<dbReference type="AlphaFoldDB" id="A0A1I1UDE8"/>
<evidence type="ECO:0000313" key="3">
    <source>
        <dbReference type="Proteomes" id="UP000199400"/>
    </source>
</evidence>
<name>A0A1I1UDE8_9BACT</name>
<evidence type="ECO:0008006" key="4">
    <source>
        <dbReference type="Google" id="ProtNLM"/>
    </source>
</evidence>
<proteinExistence type="predicted"/>
<evidence type="ECO:0000256" key="1">
    <source>
        <dbReference type="SAM" id="SignalP"/>
    </source>
</evidence>
<keyword evidence="3" id="KW-1185">Reference proteome</keyword>
<protein>
    <recommendedName>
        <fullName evidence="4">Spondin_N</fullName>
    </recommendedName>
</protein>